<accession>A0A7J8Y5A8</accession>
<evidence type="ECO:0000313" key="3">
    <source>
        <dbReference type="Proteomes" id="UP000593577"/>
    </source>
</evidence>
<name>A0A7J8Y5A8_GOSAI</name>
<feature type="signal peptide" evidence="1">
    <location>
        <begin position="1"/>
        <end position="27"/>
    </location>
</feature>
<evidence type="ECO:0000256" key="1">
    <source>
        <dbReference type="SAM" id="SignalP"/>
    </source>
</evidence>
<comment type="caution">
    <text evidence="2">The sequence shown here is derived from an EMBL/GenBank/DDBJ whole genome shotgun (WGS) entry which is preliminary data.</text>
</comment>
<organism evidence="2 3">
    <name type="scientific">Gossypium aridum</name>
    <name type="common">American cotton</name>
    <name type="synonym">Erioxylum aridum</name>
    <dbReference type="NCBI Taxonomy" id="34290"/>
    <lineage>
        <taxon>Eukaryota</taxon>
        <taxon>Viridiplantae</taxon>
        <taxon>Streptophyta</taxon>
        <taxon>Embryophyta</taxon>
        <taxon>Tracheophyta</taxon>
        <taxon>Spermatophyta</taxon>
        <taxon>Magnoliopsida</taxon>
        <taxon>eudicotyledons</taxon>
        <taxon>Gunneridae</taxon>
        <taxon>Pentapetalae</taxon>
        <taxon>rosids</taxon>
        <taxon>malvids</taxon>
        <taxon>Malvales</taxon>
        <taxon>Malvaceae</taxon>
        <taxon>Malvoideae</taxon>
        <taxon>Gossypium</taxon>
    </lineage>
</organism>
<dbReference type="AlphaFoldDB" id="A0A7J8Y5A8"/>
<reference evidence="2 3" key="1">
    <citation type="journal article" date="2019" name="Genome Biol. Evol.">
        <title>Insights into the evolution of the New World diploid cottons (Gossypium, subgenus Houzingenia) based on genome sequencing.</title>
        <authorList>
            <person name="Grover C.E."/>
            <person name="Arick M.A. 2nd"/>
            <person name="Thrash A."/>
            <person name="Conover J.L."/>
            <person name="Sanders W.S."/>
            <person name="Peterson D.G."/>
            <person name="Frelichowski J.E."/>
            <person name="Scheffler J.A."/>
            <person name="Scheffler B.E."/>
            <person name="Wendel J.F."/>
        </authorList>
    </citation>
    <scope>NUCLEOTIDE SEQUENCE [LARGE SCALE GENOMIC DNA]</scope>
    <source>
        <strain evidence="2">185</strain>
        <tissue evidence="2">Leaf</tissue>
    </source>
</reference>
<keyword evidence="1" id="KW-0732">Signal</keyword>
<evidence type="ECO:0000313" key="2">
    <source>
        <dbReference type="EMBL" id="MBA0694169.1"/>
    </source>
</evidence>
<protein>
    <submittedName>
        <fullName evidence="2">Uncharacterized protein</fullName>
    </submittedName>
</protein>
<dbReference type="EMBL" id="JABFAA010000010">
    <property type="protein sequence ID" value="MBA0694169.1"/>
    <property type="molecule type" value="Genomic_DNA"/>
</dbReference>
<dbReference type="Proteomes" id="UP000593577">
    <property type="component" value="Unassembled WGS sequence"/>
</dbReference>
<proteinExistence type="predicted"/>
<feature type="chain" id="PRO_5029901469" evidence="1">
    <location>
        <begin position="28"/>
        <end position="159"/>
    </location>
</feature>
<sequence length="159" mass="17944">MCCRHTTTRKSVPLLALMSFSLYGSYELPVNSSSEHLDLLSFNGSLELLDIGLFSSPMAETRTCVSASTNEHHGDPGTLEEERMMKKVKNRDDRTLSEESTGTLSLVVSKASFYDTVINGSWVYNNSSDERVMEEELILSIKNVFMDTDEPYMEIYFSN</sequence>
<keyword evidence="3" id="KW-1185">Reference proteome</keyword>
<gene>
    <name evidence="2" type="ORF">Goari_004490</name>
</gene>